<evidence type="ECO:0000313" key="2">
    <source>
        <dbReference type="EMBL" id="JAH93331.1"/>
    </source>
</evidence>
<protein>
    <submittedName>
        <fullName evidence="2">Uncharacterized protein</fullName>
    </submittedName>
</protein>
<reference evidence="2" key="1">
    <citation type="submission" date="2014-11" db="EMBL/GenBank/DDBJ databases">
        <authorList>
            <person name="Amaro Gonzalez C."/>
        </authorList>
    </citation>
    <scope>NUCLEOTIDE SEQUENCE</scope>
</reference>
<dbReference type="AlphaFoldDB" id="A0A0E9WSU9"/>
<proteinExistence type="predicted"/>
<dbReference type="EMBL" id="GBXM01015246">
    <property type="protein sequence ID" value="JAH93331.1"/>
    <property type="molecule type" value="Transcribed_RNA"/>
</dbReference>
<evidence type="ECO:0000256" key="1">
    <source>
        <dbReference type="SAM" id="MobiDB-lite"/>
    </source>
</evidence>
<feature type="compositionally biased region" description="Basic and acidic residues" evidence="1">
    <location>
        <begin position="9"/>
        <end position="22"/>
    </location>
</feature>
<name>A0A0E9WSU9_ANGAN</name>
<feature type="compositionally biased region" description="Gly residues" evidence="1">
    <location>
        <begin position="26"/>
        <end position="41"/>
    </location>
</feature>
<organism evidence="2">
    <name type="scientific">Anguilla anguilla</name>
    <name type="common">European freshwater eel</name>
    <name type="synonym">Muraena anguilla</name>
    <dbReference type="NCBI Taxonomy" id="7936"/>
    <lineage>
        <taxon>Eukaryota</taxon>
        <taxon>Metazoa</taxon>
        <taxon>Chordata</taxon>
        <taxon>Craniata</taxon>
        <taxon>Vertebrata</taxon>
        <taxon>Euteleostomi</taxon>
        <taxon>Actinopterygii</taxon>
        <taxon>Neopterygii</taxon>
        <taxon>Teleostei</taxon>
        <taxon>Anguilliformes</taxon>
        <taxon>Anguillidae</taxon>
        <taxon>Anguilla</taxon>
    </lineage>
</organism>
<accession>A0A0E9WSU9</accession>
<feature type="region of interest" description="Disordered" evidence="1">
    <location>
        <begin position="1"/>
        <end position="63"/>
    </location>
</feature>
<reference evidence="2" key="2">
    <citation type="journal article" date="2015" name="Fish Shellfish Immunol.">
        <title>Early steps in the European eel (Anguilla anguilla)-Vibrio vulnificus interaction in the gills: Role of the RtxA13 toxin.</title>
        <authorList>
            <person name="Callol A."/>
            <person name="Pajuelo D."/>
            <person name="Ebbesson L."/>
            <person name="Teles M."/>
            <person name="MacKenzie S."/>
            <person name="Amaro C."/>
        </authorList>
    </citation>
    <scope>NUCLEOTIDE SEQUENCE</scope>
</reference>
<feature type="compositionally biased region" description="Basic and acidic residues" evidence="1">
    <location>
        <begin position="54"/>
        <end position="63"/>
    </location>
</feature>
<sequence length="147" mass="15572">MCVPVQFAGHERRADDHGKSREQSQGGDGGSEVAHGHGGPVGVREVRGNGLHDGVSHPEDEEHDSAHVVGVGHQRHLKVPTMHIPKQETSPHQKAARFSQGLALASSCNFCTYLKRANMVATLANAVIVVIRPNTPLSGGLAPVSLM</sequence>